<organism evidence="1 2">
    <name type="scientific">Silvimonas iriomotensis</name>
    <dbReference type="NCBI Taxonomy" id="449662"/>
    <lineage>
        <taxon>Bacteria</taxon>
        <taxon>Pseudomonadati</taxon>
        <taxon>Pseudomonadota</taxon>
        <taxon>Betaproteobacteria</taxon>
        <taxon>Neisseriales</taxon>
        <taxon>Chitinibacteraceae</taxon>
        <taxon>Silvimonas</taxon>
    </lineage>
</organism>
<dbReference type="Gene3D" id="3.10.450.50">
    <property type="match status" value="1"/>
</dbReference>
<evidence type="ECO:0000313" key="2">
    <source>
        <dbReference type="Proteomes" id="UP000637267"/>
    </source>
</evidence>
<evidence type="ECO:0000313" key="1">
    <source>
        <dbReference type="EMBL" id="GGP22116.1"/>
    </source>
</evidence>
<dbReference type="RefSeq" id="WP_188704585.1">
    <property type="nucleotide sequence ID" value="NZ_BMLX01000003.1"/>
</dbReference>
<dbReference type="Proteomes" id="UP000637267">
    <property type="component" value="Unassembled WGS sequence"/>
</dbReference>
<dbReference type="PANTHER" id="PTHR33747:SF1">
    <property type="entry name" value="ADENYLATE CYCLASE-ASSOCIATED CAP C-TERMINAL DOMAIN-CONTAINING PROTEIN"/>
    <property type="match status" value="1"/>
</dbReference>
<sequence length="717" mass="80714">MEKPREESQILEELATLAIEPGYVHAIAYMCNRDNSIYFRDILKPADMEPLFSRDRLIRTELTTLIGLMVKQPLDFSIPTPDVVRSYIVRTDTLMRELHDAMSFPMFAAMLDAGNAGAEPPNPWHGPGMREPIFYGSESAYAFQYRDFVPQKYGSDDDWLRTNRGFTSGQARTIAMTMCELMDERGTEFINRARRTKKEPDTWLPTFEFSIDEVASRGAIEREVVAAFFDAFLFGGDNSNFKEVGDFNLVAARPLIPTDRGTVLLFSHYAIYEAVYESPFFWMLEDKPYRPAAAKHRGDFAEQFATQRLAAVFGPKHVHTNVNLVGSKEIEGEVDVLVAYSNRLIIVQAKAKKLTLEARKGNDNQLKKDFAAAIQDSYDQAWSCANKLLAGGVQLQDAQGNEIELPGRIKEVFLVSLVSEHYPALAFQANLSLKYQTTEVIRPPLVMDVFLLDTLTEMLTSPLRLMSYLQLRVALADKLMTGHELTVLGFHLKQNLWVDEEYATVILEDSIAQDLDTAMLVRRDRLPGNPTPEGILTKMKGTCYEQLITEIETSENPGVLELGFHLLTMNEKACNNVHLLLEGIAQRTGRDRKLHDVTLLAAGAPPCGITFHCNAEITDDAIATLKFHCAKRKYHQRADKWFGISINPHGQVQFGVTMDSNWVQSDDMDRITEGMSPGVEASKALPQFLRKAKEAKPGRNDPCHCGSGRKYKKCCMP</sequence>
<keyword evidence="2" id="KW-1185">Reference proteome</keyword>
<protein>
    <submittedName>
        <fullName evidence="1">Prepilin peptidase</fullName>
    </submittedName>
</protein>
<reference evidence="2" key="1">
    <citation type="journal article" date="2019" name="Int. J. Syst. Evol. Microbiol.">
        <title>The Global Catalogue of Microorganisms (GCM) 10K type strain sequencing project: providing services to taxonomists for standard genome sequencing and annotation.</title>
        <authorList>
            <consortium name="The Broad Institute Genomics Platform"/>
            <consortium name="The Broad Institute Genome Sequencing Center for Infectious Disease"/>
            <person name="Wu L."/>
            <person name="Ma J."/>
        </authorList>
    </citation>
    <scope>NUCLEOTIDE SEQUENCE [LARGE SCALE GENOMIC DNA]</scope>
    <source>
        <strain evidence="2">CGMCC 1.8859</strain>
    </source>
</reference>
<dbReference type="SUPFAM" id="SSF103642">
    <property type="entry name" value="Sec-C motif"/>
    <property type="match status" value="1"/>
</dbReference>
<dbReference type="PANTHER" id="PTHR33747">
    <property type="entry name" value="UPF0225 PROTEIN SCO1677"/>
    <property type="match status" value="1"/>
</dbReference>
<dbReference type="Pfam" id="PF02810">
    <property type="entry name" value="SEC-C"/>
    <property type="match status" value="1"/>
</dbReference>
<gene>
    <name evidence="1" type="ORF">GCM10010970_23630</name>
</gene>
<accession>A0ABQ2PA47</accession>
<dbReference type="EMBL" id="BMLX01000003">
    <property type="protein sequence ID" value="GGP22116.1"/>
    <property type="molecule type" value="Genomic_DNA"/>
</dbReference>
<comment type="caution">
    <text evidence="1">The sequence shown here is derived from an EMBL/GenBank/DDBJ whole genome shotgun (WGS) entry which is preliminary data.</text>
</comment>
<dbReference type="InterPro" id="IPR004027">
    <property type="entry name" value="SEC_C_motif"/>
</dbReference>
<name>A0ABQ2PA47_9NEIS</name>
<proteinExistence type="predicted"/>